<protein>
    <submittedName>
        <fullName evidence="3">Uncharacterized protein</fullName>
    </submittedName>
</protein>
<feature type="region of interest" description="Disordered" evidence="1">
    <location>
        <begin position="273"/>
        <end position="349"/>
    </location>
</feature>
<evidence type="ECO:0000256" key="1">
    <source>
        <dbReference type="SAM" id="MobiDB-lite"/>
    </source>
</evidence>
<dbReference type="AlphaFoldDB" id="A0A7S2QF78"/>
<reference evidence="3" key="1">
    <citation type="submission" date="2021-01" db="EMBL/GenBank/DDBJ databases">
        <authorList>
            <person name="Corre E."/>
            <person name="Pelletier E."/>
            <person name="Niang G."/>
            <person name="Scheremetjew M."/>
            <person name="Finn R."/>
            <person name="Kale V."/>
            <person name="Holt S."/>
            <person name="Cochrane G."/>
            <person name="Meng A."/>
            <person name="Brown T."/>
            <person name="Cohen L."/>
        </authorList>
    </citation>
    <scope>NUCLEOTIDE SEQUENCE</scope>
    <source>
        <strain evidence="3">RCC3387</strain>
    </source>
</reference>
<sequence>MTMCLGLVVVEFTLNRFPVLTVLFPGMFAIRERRFYFFDVEVVDIAIGTKLRDNARMIVRATLCVVLSYLWQHCVLSTEQVVGTNFPENQCLDGQDCFASELHFLTVFKRQHEAVNCSSEEKPDFPSKMVVSCIKFVKPVASTWLMHLAIAHSVTQLNLKVFEILVWVAGNSTVVRRGIFVLMCISVVLVIALFFSGVLAEFNASWLSFVMTFSLPIFLHSVYRSGKVLQQVTREVSQKIAHQVEEHMEEALAGFDMQTGADDDLIVSGMSGVSPSSGRLAGPNVPLEPRASRSQLSQLALGARKAGSRVANALRGSKGQAPTTSQPGSSLASEDDDYDNSQALDGSRT</sequence>
<dbReference type="EMBL" id="HBGW01092673">
    <property type="protein sequence ID" value="CAD9640999.1"/>
    <property type="molecule type" value="Transcribed_RNA"/>
</dbReference>
<feature type="transmembrane region" description="Helical" evidence="2">
    <location>
        <begin position="206"/>
        <end position="223"/>
    </location>
</feature>
<feature type="compositionally biased region" description="Polar residues" evidence="1">
    <location>
        <begin position="340"/>
        <end position="349"/>
    </location>
</feature>
<organism evidence="3">
    <name type="scientific">Zooxanthella nutricula</name>
    <dbReference type="NCBI Taxonomy" id="1333877"/>
    <lineage>
        <taxon>Eukaryota</taxon>
        <taxon>Sar</taxon>
        <taxon>Alveolata</taxon>
        <taxon>Dinophyceae</taxon>
        <taxon>Peridiniales</taxon>
        <taxon>Peridiniales incertae sedis</taxon>
        <taxon>Zooxanthella</taxon>
    </lineage>
</organism>
<accession>A0A7S2QF78</accession>
<evidence type="ECO:0000256" key="2">
    <source>
        <dbReference type="SAM" id="Phobius"/>
    </source>
</evidence>
<keyword evidence="2" id="KW-0812">Transmembrane</keyword>
<evidence type="ECO:0000313" key="3">
    <source>
        <dbReference type="EMBL" id="CAD9640999.1"/>
    </source>
</evidence>
<proteinExistence type="predicted"/>
<keyword evidence="2" id="KW-0472">Membrane</keyword>
<keyword evidence="2" id="KW-1133">Transmembrane helix</keyword>
<name>A0A7S2QF78_9DINO</name>
<gene>
    <name evidence="3" type="ORF">BRAN1462_LOCUS58821</name>
</gene>
<feature type="compositionally biased region" description="Polar residues" evidence="1">
    <location>
        <begin position="320"/>
        <end position="332"/>
    </location>
</feature>
<feature type="transmembrane region" description="Helical" evidence="2">
    <location>
        <begin position="179"/>
        <end position="200"/>
    </location>
</feature>